<dbReference type="InterPro" id="IPR036390">
    <property type="entry name" value="WH_DNA-bd_sf"/>
</dbReference>
<dbReference type="KEGG" id="pin:Ping_1351"/>
<protein>
    <submittedName>
        <fullName evidence="5">Transcriptional repressor, CopY family protein</fullName>
    </submittedName>
</protein>
<dbReference type="Pfam" id="PF03965">
    <property type="entry name" value="Penicillinase_R"/>
    <property type="match status" value="1"/>
</dbReference>
<gene>
    <name evidence="5" type="ordered locus">Ping_1351</name>
</gene>
<evidence type="ECO:0000256" key="3">
    <source>
        <dbReference type="ARBA" id="ARBA00023125"/>
    </source>
</evidence>
<dbReference type="SUPFAM" id="SSF46785">
    <property type="entry name" value="Winged helix' DNA-binding domain"/>
    <property type="match status" value="1"/>
</dbReference>
<keyword evidence="4" id="KW-0804">Transcription</keyword>
<dbReference type="InterPro" id="IPR005650">
    <property type="entry name" value="BlaI_family"/>
</dbReference>
<evidence type="ECO:0000256" key="4">
    <source>
        <dbReference type="ARBA" id="ARBA00023163"/>
    </source>
</evidence>
<keyword evidence="6" id="KW-1185">Reference proteome</keyword>
<name>A1SUL0_PSYIN</name>
<dbReference type="EMBL" id="CP000510">
    <property type="protein sequence ID" value="ABM03175.1"/>
    <property type="molecule type" value="Genomic_DNA"/>
</dbReference>
<dbReference type="HOGENOM" id="CLU_119090_1_2_6"/>
<dbReference type="InterPro" id="IPR036388">
    <property type="entry name" value="WH-like_DNA-bd_sf"/>
</dbReference>
<keyword evidence="3" id="KW-0238">DNA-binding</keyword>
<dbReference type="eggNOG" id="COG3682">
    <property type="taxonomic scope" value="Bacteria"/>
</dbReference>
<comment type="similarity">
    <text evidence="1">Belongs to the BlaI transcriptional regulatory family.</text>
</comment>
<reference evidence="5 6" key="1">
    <citation type="submission" date="2007-01" db="EMBL/GenBank/DDBJ databases">
        <title>Complete sequence of Psychromonas ingrahamii 37.</title>
        <authorList>
            <consortium name="US DOE Joint Genome Institute"/>
            <person name="Copeland A."/>
            <person name="Lucas S."/>
            <person name="Lapidus A."/>
            <person name="Barry K."/>
            <person name="Detter J.C."/>
            <person name="Glavina del Rio T."/>
            <person name="Hammon N."/>
            <person name="Israni S."/>
            <person name="Dalin E."/>
            <person name="Tice H."/>
            <person name="Pitluck S."/>
            <person name="Thompson L.S."/>
            <person name="Brettin T."/>
            <person name="Bruce D."/>
            <person name="Han C."/>
            <person name="Tapia R."/>
            <person name="Schmutz J."/>
            <person name="Larimer F."/>
            <person name="Land M."/>
            <person name="Hauser L."/>
            <person name="Kyrpides N."/>
            <person name="Ivanova N."/>
            <person name="Staley J."/>
            <person name="Richardson P."/>
        </authorList>
    </citation>
    <scope>NUCLEOTIDE SEQUENCE [LARGE SCALE GENOMIC DNA]</scope>
    <source>
        <strain evidence="5 6">37</strain>
    </source>
</reference>
<organism evidence="5 6">
    <name type="scientific">Psychromonas ingrahamii (strain DSM 17664 / CCUG 51855 / 37)</name>
    <dbReference type="NCBI Taxonomy" id="357804"/>
    <lineage>
        <taxon>Bacteria</taxon>
        <taxon>Pseudomonadati</taxon>
        <taxon>Pseudomonadota</taxon>
        <taxon>Gammaproteobacteria</taxon>
        <taxon>Alteromonadales</taxon>
        <taxon>Psychromonadaceae</taxon>
        <taxon>Psychromonas</taxon>
    </lineage>
</organism>
<dbReference type="Proteomes" id="UP000000639">
    <property type="component" value="Chromosome"/>
</dbReference>
<dbReference type="GO" id="GO:0003677">
    <property type="term" value="F:DNA binding"/>
    <property type="evidence" value="ECO:0007669"/>
    <property type="project" value="UniProtKB-KW"/>
</dbReference>
<dbReference type="Gene3D" id="1.10.10.10">
    <property type="entry name" value="Winged helix-like DNA-binding domain superfamily/Winged helix DNA-binding domain"/>
    <property type="match status" value="1"/>
</dbReference>
<dbReference type="AlphaFoldDB" id="A1SUL0"/>
<evidence type="ECO:0000256" key="1">
    <source>
        <dbReference type="ARBA" id="ARBA00011046"/>
    </source>
</evidence>
<dbReference type="OrthoDB" id="2989615at2"/>
<sequence length="128" mass="14577">MKLGELEKLLLNYLWRVKIANAKQAHLHFEKIRGGTLNTIQSTLDRLYKKGLLSRKKCSHAFAYSPAIERKELLGSLITDITQELAKNDSEAVLEAFVDISSQLDPLSLQRLEDLIASRKNEIIKKDD</sequence>
<keyword evidence="2" id="KW-0805">Transcription regulation</keyword>
<dbReference type="GO" id="GO:0045892">
    <property type="term" value="P:negative regulation of DNA-templated transcription"/>
    <property type="evidence" value="ECO:0007669"/>
    <property type="project" value="InterPro"/>
</dbReference>
<evidence type="ECO:0000313" key="6">
    <source>
        <dbReference type="Proteomes" id="UP000000639"/>
    </source>
</evidence>
<dbReference type="RefSeq" id="WP_011769737.1">
    <property type="nucleotide sequence ID" value="NC_008709.1"/>
</dbReference>
<proteinExistence type="inferred from homology"/>
<evidence type="ECO:0000313" key="5">
    <source>
        <dbReference type="EMBL" id="ABM03175.1"/>
    </source>
</evidence>
<evidence type="ECO:0000256" key="2">
    <source>
        <dbReference type="ARBA" id="ARBA00023015"/>
    </source>
</evidence>
<dbReference type="STRING" id="357804.Ping_1351"/>
<accession>A1SUL0</accession>